<gene>
    <name evidence="1" type="ORF">METZ01_LOCUS348446</name>
</gene>
<protein>
    <submittedName>
        <fullName evidence="1">Uncharacterized protein</fullName>
    </submittedName>
</protein>
<organism evidence="1">
    <name type="scientific">marine metagenome</name>
    <dbReference type="NCBI Taxonomy" id="408172"/>
    <lineage>
        <taxon>unclassified sequences</taxon>
        <taxon>metagenomes</taxon>
        <taxon>ecological metagenomes</taxon>
    </lineage>
</organism>
<dbReference type="AlphaFoldDB" id="A0A382RED9"/>
<dbReference type="EMBL" id="UINC01120849">
    <property type="protein sequence ID" value="SVC95592.1"/>
    <property type="molecule type" value="Genomic_DNA"/>
</dbReference>
<accession>A0A382RED9</accession>
<evidence type="ECO:0000313" key="1">
    <source>
        <dbReference type="EMBL" id="SVC95592.1"/>
    </source>
</evidence>
<dbReference type="InterPro" id="IPR015421">
    <property type="entry name" value="PyrdxlP-dep_Trfase_major"/>
</dbReference>
<sequence length="54" mass="6102">MKIPINTPDIGEEEIREVRKVLSEKSLTSSSFDGGTRVQQFEKLLSKFAKSKFA</sequence>
<proteinExistence type="predicted"/>
<name>A0A382RED9_9ZZZZ</name>
<reference evidence="1" key="1">
    <citation type="submission" date="2018-05" db="EMBL/GenBank/DDBJ databases">
        <authorList>
            <person name="Lanie J.A."/>
            <person name="Ng W.-L."/>
            <person name="Kazmierczak K.M."/>
            <person name="Andrzejewski T.M."/>
            <person name="Davidsen T.M."/>
            <person name="Wayne K.J."/>
            <person name="Tettelin H."/>
            <person name="Glass J.I."/>
            <person name="Rusch D."/>
            <person name="Podicherti R."/>
            <person name="Tsui H.-C.T."/>
            <person name="Winkler M.E."/>
        </authorList>
    </citation>
    <scope>NUCLEOTIDE SEQUENCE</scope>
</reference>
<dbReference type="Gene3D" id="3.40.640.10">
    <property type="entry name" value="Type I PLP-dependent aspartate aminotransferase-like (Major domain)"/>
    <property type="match status" value="1"/>
</dbReference>
<feature type="non-terminal residue" evidence="1">
    <location>
        <position position="54"/>
    </location>
</feature>